<evidence type="ECO:0000256" key="2">
    <source>
        <dbReference type="HAMAP-Rule" id="MF_00003"/>
    </source>
</evidence>
<comment type="function">
    <text evidence="2">One of several proteins that assist in the late maturation steps of the functional core of the 30S ribosomal subunit. Associates with free 30S ribosomal subunits (but not with 30S subunits that are part of 70S ribosomes or polysomes). Required for efficient processing of 16S rRNA. May interact with the 5'-terminal helix region of 16S rRNA.</text>
</comment>
<name>A0ABT0WBL6_9BACI</name>
<organism evidence="3 4">
    <name type="scientific">Neobacillus pocheonensis</name>
    <dbReference type="NCBI Taxonomy" id="363869"/>
    <lineage>
        <taxon>Bacteria</taxon>
        <taxon>Bacillati</taxon>
        <taxon>Bacillota</taxon>
        <taxon>Bacilli</taxon>
        <taxon>Bacillales</taxon>
        <taxon>Bacillaceae</taxon>
        <taxon>Neobacillus</taxon>
    </lineage>
</organism>
<dbReference type="Pfam" id="PF02033">
    <property type="entry name" value="RBFA"/>
    <property type="match status" value="1"/>
</dbReference>
<dbReference type="InterPro" id="IPR000238">
    <property type="entry name" value="RbfA"/>
</dbReference>
<dbReference type="PROSITE" id="PS01319">
    <property type="entry name" value="RBFA"/>
    <property type="match status" value="1"/>
</dbReference>
<proteinExistence type="inferred from homology"/>
<comment type="subunit">
    <text evidence="2">Monomer. Binds 30S ribosomal subunits, but not 50S ribosomal subunits or 70S ribosomes.</text>
</comment>
<evidence type="ECO:0000313" key="3">
    <source>
        <dbReference type="EMBL" id="MCM2533419.1"/>
    </source>
</evidence>
<comment type="caution">
    <text evidence="3">The sequence shown here is derived from an EMBL/GenBank/DDBJ whole genome shotgun (WGS) entry which is preliminary data.</text>
</comment>
<gene>
    <name evidence="2 3" type="primary">rbfA</name>
    <name evidence="3" type="ORF">NDK43_14715</name>
</gene>
<dbReference type="InterPro" id="IPR020053">
    <property type="entry name" value="Ribosome-bd_factorA_CS"/>
</dbReference>
<keyword evidence="4" id="KW-1185">Reference proteome</keyword>
<dbReference type="PANTHER" id="PTHR33515">
    <property type="entry name" value="RIBOSOME-BINDING FACTOR A, CHLOROPLASTIC-RELATED"/>
    <property type="match status" value="1"/>
</dbReference>
<dbReference type="NCBIfam" id="TIGR00082">
    <property type="entry name" value="rbfA"/>
    <property type="match status" value="1"/>
</dbReference>
<dbReference type="SUPFAM" id="SSF89919">
    <property type="entry name" value="Ribosome-binding factor A, RbfA"/>
    <property type="match status" value="1"/>
</dbReference>
<comment type="subcellular location">
    <subcellularLocation>
        <location evidence="2">Cytoplasm</location>
    </subcellularLocation>
</comment>
<evidence type="ECO:0000256" key="1">
    <source>
        <dbReference type="ARBA" id="ARBA00022517"/>
    </source>
</evidence>
<keyword evidence="2" id="KW-0963">Cytoplasm</keyword>
<protein>
    <recommendedName>
        <fullName evidence="2">Ribosome-binding factor A</fullName>
    </recommendedName>
</protein>
<dbReference type="Gene3D" id="3.30.300.20">
    <property type="match status" value="1"/>
</dbReference>
<dbReference type="InterPro" id="IPR015946">
    <property type="entry name" value="KH_dom-like_a/b"/>
</dbReference>
<dbReference type="Proteomes" id="UP001523262">
    <property type="component" value="Unassembled WGS sequence"/>
</dbReference>
<reference evidence="3 4" key="1">
    <citation type="submission" date="2022-06" db="EMBL/GenBank/DDBJ databases">
        <authorList>
            <person name="Jeon C.O."/>
        </authorList>
    </citation>
    <scope>NUCLEOTIDE SEQUENCE [LARGE SCALE GENOMIC DNA]</scope>
    <source>
        <strain evidence="3 4">KCTC 13943</strain>
    </source>
</reference>
<dbReference type="EMBL" id="JAMQCR010000001">
    <property type="protein sequence ID" value="MCM2533419.1"/>
    <property type="molecule type" value="Genomic_DNA"/>
</dbReference>
<dbReference type="HAMAP" id="MF_00003">
    <property type="entry name" value="RbfA"/>
    <property type="match status" value="1"/>
</dbReference>
<keyword evidence="1 2" id="KW-0690">Ribosome biogenesis</keyword>
<evidence type="ECO:0000313" key="4">
    <source>
        <dbReference type="Proteomes" id="UP001523262"/>
    </source>
</evidence>
<sequence>MSHRANRVGEQMKKELGDIISRKIKDPRIGFVTVTDVEVTGDLQQAKVYISVLGDDEQKENTLKGLAKAKGFIRTEIGNRIRLRKTPEIIFEFDESIDYGNRIENLLHQIHHDEKPNEKNDEE</sequence>
<dbReference type="InterPro" id="IPR023799">
    <property type="entry name" value="RbfA_dom_sf"/>
</dbReference>
<comment type="similarity">
    <text evidence="2">Belongs to the RbfA family.</text>
</comment>
<accession>A0ABT0WBL6</accession>
<dbReference type="PANTHER" id="PTHR33515:SF1">
    <property type="entry name" value="RIBOSOME-BINDING FACTOR A, CHLOROPLASTIC-RELATED"/>
    <property type="match status" value="1"/>
</dbReference>